<gene>
    <name evidence="1" type="ORF">SDC9_147420</name>
</gene>
<accession>A0A645EFN7</accession>
<dbReference type="EMBL" id="VSSQ01046262">
    <property type="protein sequence ID" value="MPN00226.1"/>
    <property type="molecule type" value="Genomic_DNA"/>
</dbReference>
<name>A0A645EFN7_9ZZZZ</name>
<organism evidence="1">
    <name type="scientific">bioreactor metagenome</name>
    <dbReference type="NCBI Taxonomy" id="1076179"/>
    <lineage>
        <taxon>unclassified sequences</taxon>
        <taxon>metagenomes</taxon>
        <taxon>ecological metagenomes</taxon>
    </lineage>
</organism>
<reference evidence="1" key="1">
    <citation type="submission" date="2019-08" db="EMBL/GenBank/DDBJ databases">
        <authorList>
            <person name="Kucharzyk K."/>
            <person name="Murdoch R.W."/>
            <person name="Higgins S."/>
            <person name="Loffler F."/>
        </authorList>
    </citation>
    <scope>NUCLEOTIDE SEQUENCE</scope>
</reference>
<proteinExistence type="predicted"/>
<evidence type="ECO:0000313" key="1">
    <source>
        <dbReference type="EMBL" id="MPN00226.1"/>
    </source>
</evidence>
<protein>
    <submittedName>
        <fullName evidence="1">Uncharacterized protein</fullName>
    </submittedName>
</protein>
<sequence length="211" mass="24938">MISFILLNYLVVFIAFAMIRAQQLPPNRGDITIEQFAENYNYYCKYYDVNDRFYMDQNGQLVDKYPDRVVDKDMIHISTFGTDFAYDPTEELPRFNYSIENANLKEVSFVYGVENKDHWTDMEKTQQYLIAMAFGCTDKEVKLFFPNTLNVVLSKMKYVDNFNFTYGDTRYFCNVEKIGYIGNDYITPIEDGQKAYYKMNFAVTKDKEESD</sequence>
<comment type="caution">
    <text evidence="1">The sequence shown here is derived from an EMBL/GenBank/DDBJ whole genome shotgun (WGS) entry which is preliminary data.</text>
</comment>
<dbReference type="AlphaFoldDB" id="A0A645EFN7"/>